<sequence>MRALSLSFFGLQADLPTVTKGLIRLTQARAALAELSGRNGEFSWPITLPPTRNNARIFGVSALHSLGLDKFTTVDFPFELRCAGEIFTGTFRLTSMRAGYTGNLIGTAYSCPAEIGDKKLTDLKLAPVAYDGSQLESILALDCDGSDIQFPLLSFGNFYAPPRPVTQLDGTEKDESLPAQALIDYPLSVDDYAPSVYYRNVLQQIFTDIGWTLTGRVLDEQLWRETVIAPAGSRPESAWPWGTLLRAEAQQSAAILGQYCYYGAGTGNGYTNTAVGFANPGEAGNINGHDMAGEVAFLPVSTPVALSGGTRALDTTAATYIAPRAGLYSFEASCSIASGHQLVQSVAGALATPTMRADFSKILLCLFIRRGGESFDASCLRHGAVVDPLQIPDFVNLAGSFDGAGNIGGQSFDLAADDVYLDAGDSLQFCVMVRRQLIDAPENRSYLARREFVLNFSAARFACTAAEGETLLSPALFLPPLAQRDVIRDFMLRTDTVALADAGRRTVALLTRDELRKAAGKPLDLTHLIDPQLMEYTPAAGAGVGAVVFGSAQNSEEPLPAGLSDVVRIIVGPGATEQRIDSLFAPVALRSYLIPQPGTVPARAAVPTMSTADVLAQPLAEVAPDVSGQAPRLLRHLGVLDGVTVPFQTRRVSLARAEWADALRFDGPAGAVATYYPATVARLLRGHVGKAPVSLTPALYRALTPGRGVIIAGAEYAVETVSGFDIADEAAETTLELIREM</sequence>
<evidence type="ECO:0000313" key="2">
    <source>
        <dbReference type="Proteomes" id="UP001167796"/>
    </source>
</evidence>
<comment type="caution">
    <text evidence="1">The sequence shown here is derived from an EMBL/GenBank/DDBJ whole genome shotgun (WGS) entry which is preliminary data.</text>
</comment>
<evidence type="ECO:0008006" key="3">
    <source>
        <dbReference type="Google" id="ProtNLM"/>
    </source>
</evidence>
<accession>A0ABT9AGL0</accession>
<protein>
    <recommendedName>
        <fullName evidence="3">Tip attachment protein J domain-containing protein</fullName>
    </recommendedName>
</protein>
<reference evidence="1" key="1">
    <citation type="submission" date="2023-07" db="EMBL/GenBank/DDBJ databases">
        <authorList>
            <person name="Kim M.K."/>
        </authorList>
    </citation>
    <scope>NUCLEOTIDE SEQUENCE</scope>
    <source>
        <strain evidence="1">M29</strain>
    </source>
</reference>
<dbReference type="EMBL" id="JAUQSX010000014">
    <property type="protein sequence ID" value="MDO7849008.1"/>
    <property type="molecule type" value="Genomic_DNA"/>
</dbReference>
<name>A0ABT9AGL0_9BACT</name>
<evidence type="ECO:0000313" key="1">
    <source>
        <dbReference type="EMBL" id="MDO7849008.1"/>
    </source>
</evidence>
<gene>
    <name evidence="1" type="ORF">Q5H92_21770</name>
</gene>
<proteinExistence type="predicted"/>
<keyword evidence="2" id="KW-1185">Reference proteome</keyword>
<dbReference type="RefSeq" id="WP_305013676.1">
    <property type="nucleotide sequence ID" value="NZ_JAUQSX010000014.1"/>
</dbReference>
<dbReference type="Proteomes" id="UP001167796">
    <property type="component" value="Unassembled WGS sequence"/>
</dbReference>
<organism evidence="1 2">
    <name type="scientific">Hymenobacter mellowenesis</name>
    <dbReference type="NCBI Taxonomy" id="3063995"/>
    <lineage>
        <taxon>Bacteria</taxon>
        <taxon>Pseudomonadati</taxon>
        <taxon>Bacteroidota</taxon>
        <taxon>Cytophagia</taxon>
        <taxon>Cytophagales</taxon>
        <taxon>Hymenobacteraceae</taxon>
        <taxon>Hymenobacter</taxon>
    </lineage>
</organism>